<dbReference type="PATRIC" id="fig|1070130.3.peg.166"/>
<dbReference type="InterPro" id="IPR024909">
    <property type="entry name" value="Cys-tRNA/MSH_ligase"/>
</dbReference>
<feature type="short sequence motif" description="'KMSKS' region" evidence="12">
    <location>
        <begin position="266"/>
        <end position="270"/>
    </location>
</feature>
<dbReference type="PANTHER" id="PTHR10890">
    <property type="entry name" value="CYSTEINYL-TRNA SYNTHETASE"/>
    <property type="match status" value="1"/>
</dbReference>
<dbReference type="GO" id="GO:0005829">
    <property type="term" value="C:cytosol"/>
    <property type="evidence" value="ECO:0007669"/>
    <property type="project" value="TreeGrafter"/>
</dbReference>
<evidence type="ECO:0000313" key="14">
    <source>
        <dbReference type="EMBL" id="CUX95862.1"/>
    </source>
</evidence>
<reference evidence="15" key="1">
    <citation type="submission" date="2016-01" db="EMBL/GenBank/DDBJ databases">
        <authorList>
            <person name="Husnik F."/>
        </authorList>
    </citation>
    <scope>NUCLEOTIDE SEQUENCE [LARGE SCALE GENOMIC DNA]</scope>
</reference>
<dbReference type="InterPro" id="IPR056411">
    <property type="entry name" value="CysS_C"/>
</dbReference>
<keyword evidence="7 12" id="KW-0547">Nucleotide-binding</keyword>
<evidence type="ECO:0000256" key="10">
    <source>
        <dbReference type="ARBA" id="ARBA00022917"/>
    </source>
</evidence>
<evidence type="ECO:0000256" key="8">
    <source>
        <dbReference type="ARBA" id="ARBA00022833"/>
    </source>
</evidence>
<sequence length="458" mass="53184">MLKIFNTMTRKKEEFKPIYPGKVGVYVCGITMYDLCHIGHGRTFVAFDIVIRYLRYCGYDVNYIRNITDIENKIIHRAAKNKETIYELTERMISEMYIDFDQLNILRPNQEPRATHYINEIIELISQLLKKNHAYVGTNGDMMFAIGTYSDYGLLSRQNLKKLQSDAYIKTINVKRNPMDFVLWKIAKFGEPSWPSPWGDGRPGWHIECSAMNSRQLGYHFDIHGGGSDLLFPHHENEIAQSVCVHNGPYVNLWMHTGMVMVNNEKMSKSIGNFFTIRDVLRYYDAETVRYFLMSCHYRSQLNYSEDNLKQARSSLERLYIALNGTDKNAIPKGGEHFMAQFFAAMDDDFNTPKAYSILFDIAREVNRLKNEKSEEVHGISATLRHLAGILGLLEQDPISFLKKNIVKDHTIIEALIQQRNNARKARQWILADEIRDKLTKLGVVLEDNFHGTNWRRS</sequence>
<dbReference type="SUPFAM" id="SSF52374">
    <property type="entry name" value="Nucleotidylyl transferase"/>
    <property type="match status" value="1"/>
</dbReference>
<dbReference type="GO" id="GO:0006423">
    <property type="term" value="P:cysteinyl-tRNA aminoacylation"/>
    <property type="evidence" value="ECO:0007669"/>
    <property type="project" value="UniProtKB-UniRule"/>
</dbReference>
<dbReference type="Gene3D" id="1.20.120.1910">
    <property type="entry name" value="Cysteine-tRNA ligase, C-terminal anti-codon recognition domain"/>
    <property type="match status" value="1"/>
</dbReference>
<dbReference type="InterPro" id="IPR032678">
    <property type="entry name" value="tRNA-synt_1_cat_dom"/>
</dbReference>
<dbReference type="GO" id="GO:0004817">
    <property type="term" value="F:cysteine-tRNA ligase activity"/>
    <property type="evidence" value="ECO:0007669"/>
    <property type="project" value="UniProtKB-UniRule"/>
</dbReference>
<evidence type="ECO:0000313" key="15">
    <source>
        <dbReference type="Proteomes" id="UP000095665"/>
    </source>
</evidence>
<dbReference type="PANTHER" id="PTHR10890:SF3">
    <property type="entry name" value="CYSTEINE--TRNA LIGASE, CYTOPLASMIC"/>
    <property type="match status" value="1"/>
</dbReference>
<gene>
    <name evidence="12 14" type="primary">cysS</name>
    <name evidence="14" type="ORF">FVIR_GE00100</name>
</gene>
<dbReference type="CDD" id="cd07963">
    <property type="entry name" value="Anticodon_Ia_Cys"/>
    <property type="match status" value="1"/>
</dbReference>
<keyword evidence="9 12" id="KW-0067">ATP-binding</keyword>
<dbReference type="AlphaFoldDB" id="A0A143WQ58"/>
<keyword evidence="6 12" id="KW-0479">Metal-binding</keyword>
<feature type="binding site" evidence="12">
    <location>
        <position position="234"/>
    </location>
    <ligand>
        <name>Zn(2+)</name>
        <dbReference type="ChEBI" id="CHEBI:29105"/>
    </ligand>
</feature>
<dbReference type="Pfam" id="PF09190">
    <property type="entry name" value="DALR_2"/>
    <property type="match status" value="1"/>
</dbReference>
<dbReference type="EMBL" id="LN999832">
    <property type="protein sequence ID" value="CUX95862.1"/>
    <property type="molecule type" value="Genomic_DNA"/>
</dbReference>
<feature type="binding site" evidence="12">
    <location>
        <position position="28"/>
    </location>
    <ligand>
        <name>Zn(2+)</name>
        <dbReference type="ChEBI" id="CHEBI:29105"/>
    </ligand>
</feature>
<dbReference type="InterPro" id="IPR014729">
    <property type="entry name" value="Rossmann-like_a/b/a_fold"/>
</dbReference>
<dbReference type="InterPro" id="IPR015273">
    <property type="entry name" value="Cys-tRNA-synt_Ia_DALR"/>
</dbReference>
<evidence type="ECO:0000256" key="7">
    <source>
        <dbReference type="ARBA" id="ARBA00022741"/>
    </source>
</evidence>
<comment type="subcellular location">
    <subcellularLocation>
        <location evidence="1 12">Cytoplasm</location>
    </subcellularLocation>
</comment>
<evidence type="ECO:0000256" key="4">
    <source>
        <dbReference type="ARBA" id="ARBA00022490"/>
    </source>
</evidence>
<evidence type="ECO:0000256" key="12">
    <source>
        <dbReference type="HAMAP-Rule" id="MF_00041"/>
    </source>
</evidence>
<comment type="catalytic activity">
    <reaction evidence="12">
        <text>tRNA(Cys) + L-cysteine + ATP = L-cysteinyl-tRNA(Cys) + AMP + diphosphate</text>
        <dbReference type="Rhea" id="RHEA:17773"/>
        <dbReference type="Rhea" id="RHEA-COMP:9661"/>
        <dbReference type="Rhea" id="RHEA-COMP:9679"/>
        <dbReference type="ChEBI" id="CHEBI:30616"/>
        <dbReference type="ChEBI" id="CHEBI:33019"/>
        <dbReference type="ChEBI" id="CHEBI:35235"/>
        <dbReference type="ChEBI" id="CHEBI:78442"/>
        <dbReference type="ChEBI" id="CHEBI:78517"/>
        <dbReference type="ChEBI" id="CHEBI:456215"/>
        <dbReference type="EC" id="6.1.1.16"/>
    </reaction>
</comment>
<organism evidence="14 15">
    <name type="scientific">Candidatus Gullanella endobia</name>
    <dbReference type="NCBI Taxonomy" id="1070130"/>
    <lineage>
        <taxon>Bacteria</taxon>
        <taxon>Pseudomonadati</taxon>
        <taxon>Pseudomonadota</taxon>
        <taxon>Gammaproteobacteria</taxon>
        <taxon>Enterobacterales</taxon>
        <taxon>Enterobacteriaceae</taxon>
        <taxon>Candidatus Gullanella</taxon>
    </lineage>
</organism>
<dbReference type="NCBIfam" id="TIGR00435">
    <property type="entry name" value="cysS"/>
    <property type="match status" value="1"/>
</dbReference>
<dbReference type="Proteomes" id="UP000095665">
    <property type="component" value="Chromosome I"/>
</dbReference>
<evidence type="ECO:0000256" key="3">
    <source>
        <dbReference type="ARBA" id="ARBA00011245"/>
    </source>
</evidence>
<name>A0A143WQ58_9ENTR</name>
<feature type="binding site" evidence="12">
    <location>
        <position position="269"/>
    </location>
    <ligand>
        <name>ATP</name>
        <dbReference type="ChEBI" id="CHEBI:30616"/>
    </ligand>
</feature>
<feature type="domain" description="Cysteinyl-tRNA synthetase class Ia DALR" evidence="13">
    <location>
        <begin position="341"/>
        <end position="402"/>
    </location>
</feature>
<dbReference type="GO" id="GO:0005524">
    <property type="term" value="F:ATP binding"/>
    <property type="evidence" value="ECO:0007669"/>
    <property type="project" value="UniProtKB-UniRule"/>
</dbReference>
<accession>A0A143WQ58</accession>
<evidence type="ECO:0000256" key="11">
    <source>
        <dbReference type="ARBA" id="ARBA00023146"/>
    </source>
</evidence>
<dbReference type="HAMAP" id="MF_00041">
    <property type="entry name" value="Cys_tRNA_synth"/>
    <property type="match status" value="1"/>
</dbReference>
<dbReference type="Pfam" id="PF23493">
    <property type="entry name" value="CysS_C"/>
    <property type="match status" value="1"/>
</dbReference>
<evidence type="ECO:0000256" key="5">
    <source>
        <dbReference type="ARBA" id="ARBA00022598"/>
    </source>
</evidence>
<feature type="short sequence motif" description="'HIGH' region" evidence="12">
    <location>
        <begin position="30"/>
        <end position="40"/>
    </location>
</feature>
<dbReference type="EC" id="6.1.1.16" evidence="12"/>
<keyword evidence="10 12" id="KW-0648">Protein biosynthesis</keyword>
<evidence type="ECO:0000259" key="13">
    <source>
        <dbReference type="SMART" id="SM00840"/>
    </source>
</evidence>
<dbReference type="FunFam" id="3.40.50.620:FF:000009">
    <property type="entry name" value="Cysteine--tRNA ligase"/>
    <property type="match status" value="1"/>
</dbReference>
<evidence type="ECO:0000256" key="9">
    <source>
        <dbReference type="ARBA" id="ARBA00022840"/>
    </source>
</evidence>
<dbReference type="Pfam" id="PF01406">
    <property type="entry name" value="tRNA-synt_1e"/>
    <property type="match status" value="1"/>
</dbReference>
<feature type="binding site" evidence="12">
    <location>
        <position position="238"/>
    </location>
    <ligand>
        <name>Zn(2+)</name>
        <dbReference type="ChEBI" id="CHEBI:29105"/>
    </ligand>
</feature>
<comment type="similarity">
    <text evidence="2 12">Belongs to the class-I aminoacyl-tRNA synthetase family.</text>
</comment>
<dbReference type="Gene3D" id="3.40.50.620">
    <property type="entry name" value="HUPs"/>
    <property type="match status" value="1"/>
</dbReference>
<comment type="cofactor">
    <cofactor evidence="12">
        <name>Zn(2+)</name>
        <dbReference type="ChEBI" id="CHEBI:29105"/>
    </cofactor>
    <text evidence="12">Binds 1 zinc ion per subunit.</text>
</comment>
<dbReference type="InterPro" id="IPR015803">
    <property type="entry name" value="Cys-tRNA-ligase"/>
</dbReference>
<dbReference type="SUPFAM" id="SSF47323">
    <property type="entry name" value="Anticodon-binding domain of a subclass of class I aminoacyl-tRNA synthetases"/>
    <property type="match status" value="1"/>
</dbReference>
<keyword evidence="4 12" id="KW-0963">Cytoplasm</keyword>
<proteinExistence type="inferred from homology"/>
<dbReference type="RefSeq" id="WP_067497540.1">
    <property type="nucleotide sequence ID" value="NZ_LN999832.1"/>
</dbReference>
<evidence type="ECO:0000256" key="2">
    <source>
        <dbReference type="ARBA" id="ARBA00005594"/>
    </source>
</evidence>
<keyword evidence="8 12" id="KW-0862">Zinc</keyword>
<feature type="binding site" evidence="12">
    <location>
        <position position="209"/>
    </location>
    <ligand>
        <name>Zn(2+)</name>
        <dbReference type="ChEBI" id="CHEBI:29105"/>
    </ligand>
</feature>
<comment type="subunit">
    <text evidence="3 12">Monomer.</text>
</comment>
<dbReference type="PRINTS" id="PR00983">
    <property type="entry name" value="TRNASYNTHCYS"/>
</dbReference>
<evidence type="ECO:0000256" key="1">
    <source>
        <dbReference type="ARBA" id="ARBA00004496"/>
    </source>
</evidence>
<keyword evidence="5 12" id="KW-0436">Ligase</keyword>
<evidence type="ECO:0000256" key="6">
    <source>
        <dbReference type="ARBA" id="ARBA00022723"/>
    </source>
</evidence>
<dbReference type="InterPro" id="IPR009080">
    <property type="entry name" value="tRNAsynth_Ia_anticodon-bd"/>
</dbReference>
<keyword evidence="15" id="KW-1185">Reference proteome</keyword>
<dbReference type="CDD" id="cd00672">
    <property type="entry name" value="CysRS_core"/>
    <property type="match status" value="1"/>
</dbReference>
<dbReference type="KEGG" id="ged:FVIR_GE00100"/>
<dbReference type="STRING" id="1070130.FVIR_GE00100"/>
<protein>
    <recommendedName>
        <fullName evidence="12">Cysteine--tRNA ligase</fullName>
        <ecNumber evidence="12">6.1.1.16</ecNumber>
    </recommendedName>
    <alternativeName>
        <fullName evidence="12">Cysteinyl-tRNA synthetase</fullName>
        <shortName evidence="12">CysRS</shortName>
    </alternativeName>
</protein>
<dbReference type="OrthoDB" id="9815130at2"/>
<dbReference type="GO" id="GO:0008270">
    <property type="term" value="F:zinc ion binding"/>
    <property type="evidence" value="ECO:0007669"/>
    <property type="project" value="UniProtKB-UniRule"/>
</dbReference>
<keyword evidence="11 12" id="KW-0030">Aminoacyl-tRNA synthetase</keyword>
<dbReference type="SMART" id="SM00840">
    <property type="entry name" value="DALR_2"/>
    <property type="match status" value="1"/>
</dbReference>